<feature type="transmembrane region" description="Helical" evidence="1">
    <location>
        <begin position="102"/>
        <end position="126"/>
    </location>
</feature>
<proteinExistence type="predicted"/>
<feature type="transmembrane region" description="Helical" evidence="1">
    <location>
        <begin position="40"/>
        <end position="64"/>
    </location>
</feature>
<feature type="transmembrane region" description="Helical" evidence="1">
    <location>
        <begin position="318"/>
        <end position="344"/>
    </location>
</feature>
<dbReference type="EMBL" id="CAFBLM010000098">
    <property type="protein sequence ID" value="CAB4880940.1"/>
    <property type="molecule type" value="Genomic_DNA"/>
</dbReference>
<name>A0A6J7EI18_9ZZZZ</name>
<feature type="transmembrane region" description="Helical" evidence="1">
    <location>
        <begin position="507"/>
        <end position="525"/>
    </location>
</feature>
<feature type="transmembrane region" description="Helical" evidence="1">
    <location>
        <begin position="192"/>
        <end position="209"/>
    </location>
</feature>
<evidence type="ECO:0000256" key="1">
    <source>
        <dbReference type="SAM" id="Phobius"/>
    </source>
</evidence>
<reference evidence="2" key="1">
    <citation type="submission" date="2020-05" db="EMBL/GenBank/DDBJ databases">
        <authorList>
            <person name="Chiriac C."/>
            <person name="Salcher M."/>
            <person name="Ghai R."/>
            <person name="Kavagutti S V."/>
        </authorList>
    </citation>
    <scope>NUCLEOTIDE SEQUENCE</scope>
</reference>
<sequence>METLLLIWRSFSFAAFIWTSLSWVGLVPTFVLVIRDWREFRFALVPLVGWSVYVIFCYILLPIFSLRQSLIIIGIISTVVNTIALAVFVGRKHSWRRIAPHMALRVLGLAIANSAIFFVLLLPHIYHQSLAVLPPNQDDEYFVELTDRMWSGPQGLRLAFGDYIIERGWAFHLVMALSRLTPWLDAFESVSLTGYFAIAIAVGPNYVLLRTVFELPVRWAMVCAAGGALHGLLIWTPSYGFGPNSVAIAAAPFAYAAICRGSEGGRLRDLALAALAMSLTLTAHTPLMIFPVVLIFAGQIISWIPHRRLHYSESKSAISRLILTGFGTSLVSIGALSDAFHWAWGGSWDRLLRLAVDPVETDGAGWGMTEFPTLGNWLGTQPWEFVSPQLTSPLATRLFEIAGIAGTLAAIGFLLVGLVGCFFSRRRSLIGLVLGVGMVYLYARYLKAFPLAVYKIQTVTALVLLGILSRGVISASSWRPSPRWAHRIYRREGLQSTFSQDWFSRRLSALTMVGVAAMVGAFGISTARTLGYGFQPWEPLLTVHRLADVRAIIEALPPDAPAVEVSGKFVVSPPDDALGVRDHPTAYHSFIQARQGGAMRLRAALDHQARVREIQTTGIFQRTVASTVVPVSVVQRNTTFHIVGADEDLRFYGVNAASVISKTSTLTLFSRPPNQWMGREPFRNDAGWQGTLETAPLTYSVPCDQVHHRGALEQSDASTECGVGAVRMALLVSSPGVITISVTDGSGVRVVPLYLEPGLYWYVSRQFSVPMVVNIDTHGTSLVAGVSVISGDSGDSYLDQITSGAVFSTVRVEGGVVKVDAIWAGPGDVQGSTFHRVELVNSPVGKGLAYPSDVDPGQRFQAWQWEISPGKEIIQRINGNVVPTSGGRRWPEADGTQWLRLRFTDSRAPWDDVVVASMNAQAGSFVSAEAVTSLSEVRLRWNGRQQGVAISDGALVKGTQDRVFVIDGGLRRWVPSIEILISRGWTWDSIRTIPDDVLLTIPIGLPVAE</sequence>
<keyword evidence="1" id="KW-1133">Transmembrane helix</keyword>
<keyword evidence="1" id="KW-0812">Transmembrane</keyword>
<evidence type="ECO:0000313" key="2">
    <source>
        <dbReference type="EMBL" id="CAB4880940.1"/>
    </source>
</evidence>
<accession>A0A6J7EI18</accession>
<protein>
    <submittedName>
        <fullName evidence="2">Unannotated protein</fullName>
    </submittedName>
</protein>
<organism evidence="2">
    <name type="scientific">freshwater metagenome</name>
    <dbReference type="NCBI Taxonomy" id="449393"/>
    <lineage>
        <taxon>unclassified sequences</taxon>
        <taxon>metagenomes</taxon>
        <taxon>ecological metagenomes</taxon>
    </lineage>
</organism>
<feature type="transmembrane region" description="Helical" evidence="1">
    <location>
        <begin position="401"/>
        <end position="422"/>
    </location>
</feature>
<feature type="transmembrane region" description="Helical" evidence="1">
    <location>
        <begin position="6"/>
        <end position="33"/>
    </location>
</feature>
<dbReference type="AlphaFoldDB" id="A0A6J7EI18"/>
<feature type="transmembrane region" description="Helical" evidence="1">
    <location>
        <begin position="429"/>
        <end position="446"/>
    </location>
</feature>
<feature type="transmembrane region" description="Helical" evidence="1">
    <location>
        <begin position="70"/>
        <end position="90"/>
    </location>
</feature>
<keyword evidence="1" id="KW-0472">Membrane</keyword>
<gene>
    <name evidence="2" type="ORF">UFOPK3401_01438</name>
</gene>
<feature type="transmembrane region" description="Helical" evidence="1">
    <location>
        <begin position="216"/>
        <end position="235"/>
    </location>
</feature>
<feature type="transmembrane region" description="Helical" evidence="1">
    <location>
        <begin position="452"/>
        <end position="473"/>
    </location>
</feature>
<feature type="transmembrane region" description="Helical" evidence="1">
    <location>
        <begin position="270"/>
        <end position="297"/>
    </location>
</feature>